<evidence type="ECO:0000313" key="2">
    <source>
        <dbReference type="Proteomes" id="UP000594262"/>
    </source>
</evidence>
<accession>A0A7M5UWM5</accession>
<dbReference type="GO" id="GO:0005737">
    <property type="term" value="C:cytoplasm"/>
    <property type="evidence" value="ECO:0007669"/>
    <property type="project" value="TreeGrafter"/>
</dbReference>
<name>A0A7M5UWM5_9CNID</name>
<reference evidence="1" key="1">
    <citation type="submission" date="2021-01" db="UniProtKB">
        <authorList>
            <consortium name="EnsemblMetazoa"/>
        </authorList>
    </citation>
    <scope>IDENTIFICATION</scope>
</reference>
<dbReference type="OrthoDB" id="415359at2759"/>
<proteinExistence type="predicted"/>
<dbReference type="Pfam" id="PF10154">
    <property type="entry name" value="Fy-3"/>
    <property type="match status" value="1"/>
</dbReference>
<dbReference type="AlphaFoldDB" id="A0A7M5UWM5"/>
<organism evidence="1 2">
    <name type="scientific">Clytia hemisphaerica</name>
    <dbReference type="NCBI Taxonomy" id="252671"/>
    <lineage>
        <taxon>Eukaryota</taxon>
        <taxon>Metazoa</taxon>
        <taxon>Cnidaria</taxon>
        <taxon>Hydrozoa</taxon>
        <taxon>Hydroidolina</taxon>
        <taxon>Leptothecata</taxon>
        <taxon>Obeliida</taxon>
        <taxon>Clytiidae</taxon>
        <taxon>Clytia</taxon>
    </lineage>
</organism>
<dbReference type="Proteomes" id="UP000594262">
    <property type="component" value="Unplaced"/>
</dbReference>
<dbReference type="PANTHER" id="PTHR16525:SF0">
    <property type="entry name" value="PROTEIN C12ORF4"/>
    <property type="match status" value="1"/>
</dbReference>
<protein>
    <submittedName>
        <fullName evidence="1">Uncharacterized protein</fullName>
    </submittedName>
</protein>
<dbReference type="EnsemblMetazoa" id="CLYHEMT002472.1">
    <property type="protein sequence ID" value="CLYHEMP002472.1"/>
    <property type="gene ID" value="CLYHEMG002472"/>
</dbReference>
<dbReference type="InterPro" id="IPR019311">
    <property type="entry name" value="Fy-3"/>
</dbReference>
<keyword evidence="2" id="KW-1185">Reference proteome</keyword>
<evidence type="ECO:0000313" key="1">
    <source>
        <dbReference type="EnsemblMetazoa" id="CLYHEMP002472.1"/>
    </source>
</evidence>
<sequence>MDISTNGNSEENVLEWGETVNCPKESHEFVYTCTLQQEKCVLRIPFTLPMKESTRELMYRIIASHNVPCYVHNDLYRALNSFVTQKEKEYTNTIHTKMLDALKQDGYREKQLHEWSKVLSDDVFEKRRSKSFTIDSAWSDIYHDLIHSPALESLLQLEHTYAVTMKDMVKQRDQALKDLTNTHVAEMEEAIANVGYLTTDEDINQMAARQLENSQMQEIYWSSAISELQEKQKREYKEWVMNVHERSTADISVNSNNDDVVTRTTRSPSMESYVTGTFDSIQLQETMMEESFTIHLGKTHFYIYHDVGKVFVDSQS</sequence>
<dbReference type="PANTHER" id="PTHR16525">
    <property type="entry name" value="PROTEIN C12ORF4"/>
    <property type="match status" value="1"/>
</dbReference>